<dbReference type="PROSITE" id="PS51733">
    <property type="entry name" value="BPL_LPL_CATALYTIC"/>
    <property type="match status" value="1"/>
</dbReference>
<dbReference type="EMBL" id="JADIVZ010000003">
    <property type="protein sequence ID" value="MBF4161827.1"/>
    <property type="molecule type" value="Genomic_DNA"/>
</dbReference>
<dbReference type="InterPro" id="IPR003142">
    <property type="entry name" value="BPL_C"/>
</dbReference>
<dbReference type="GO" id="GO:0004077">
    <property type="term" value="F:biotin--[biotin carboxyl-carrier protein] ligase activity"/>
    <property type="evidence" value="ECO:0007669"/>
    <property type="project" value="UniProtKB-EC"/>
</dbReference>
<evidence type="ECO:0000313" key="5">
    <source>
        <dbReference type="EMBL" id="MBF4161827.1"/>
    </source>
</evidence>
<protein>
    <recommendedName>
        <fullName evidence="3">biotin--[biotin carboxyl-carrier protein] ligase</fullName>
        <ecNumber evidence="3">6.3.4.15</ecNumber>
    </recommendedName>
</protein>
<dbReference type="Proteomes" id="UP000656804">
    <property type="component" value="Unassembled WGS sequence"/>
</dbReference>
<evidence type="ECO:0000256" key="1">
    <source>
        <dbReference type="ARBA" id="ARBA00022598"/>
    </source>
</evidence>
<proteinExistence type="predicted"/>
<name>A0A930Y7A5_9ACTN</name>
<gene>
    <name evidence="5" type="ORF">ISG29_08990</name>
</gene>
<evidence type="ECO:0000256" key="3">
    <source>
        <dbReference type="ARBA" id="ARBA00024227"/>
    </source>
</evidence>
<dbReference type="SUPFAM" id="SSF55681">
    <property type="entry name" value="Class II aaRS and biotin synthetases"/>
    <property type="match status" value="1"/>
</dbReference>
<organism evidence="5 6">
    <name type="scientific">Nocardioides acrostichi</name>
    <dbReference type="NCBI Taxonomy" id="2784339"/>
    <lineage>
        <taxon>Bacteria</taxon>
        <taxon>Bacillati</taxon>
        <taxon>Actinomycetota</taxon>
        <taxon>Actinomycetes</taxon>
        <taxon>Propionibacteriales</taxon>
        <taxon>Nocardioidaceae</taxon>
        <taxon>Nocardioides</taxon>
    </lineage>
</organism>
<dbReference type="Gene3D" id="2.30.30.100">
    <property type="match status" value="1"/>
</dbReference>
<accession>A0A930Y7A5</accession>
<evidence type="ECO:0000259" key="4">
    <source>
        <dbReference type="PROSITE" id="PS51733"/>
    </source>
</evidence>
<evidence type="ECO:0000313" key="6">
    <source>
        <dbReference type="Proteomes" id="UP000656804"/>
    </source>
</evidence>
<dbReference type="EC" id="6.3.4.15" evidence="3"/>
<dbReference type="AlphaFoldDB" id="A0A930Y7A5"/>
<dbReference type="NCBIfam" id="TIGR00121">
    <property type="entry name" value="birA_ligase"/>
    <property type="match status" value="1"/>
</dbReference>
<dbReference type="Pfam" id="PF03099">
    <property type="entry name" value="BPL_LplA_LipB"/>
    <property type="match status" value="1"/>
</dbReference>
<dbReference type="InterPro" id="IPR004143">
    <property type="entry name" value="BPL_LPL_catalytic"/>
</dbReference>
<reference evidence="5" key="1">
    <citation type="submission" date="2020-11" db="EMBL/GenBank/DDBJ databases">
        <title>Nocardioides sp. CBS4Y-1, whole genome shotgun sequence.</title>
        <authorList>
            <person name="Tuo L."/>
        </authorList>
    </citation>
    <scope>NUCLEOTIDE SEQUENCE</scope>
    <source>
        <strain evidence="5">CBS4Y-1</strain>
    </source>
</reference>
<evidence type="ECO:0000256" key="2">
    <source>
        <dbReference type="ARBA" id="ARBA00023267"/>
    </source>
</evidence>
<comment type="caution">
    <text evidence="5">The sequence shown here is derived from an EMBL/GenBank/DDBJ whole genome shotgun (WGS) entry which is preliminary data.</text>
</comment>
<dbReference type="InterPro" id="IPR045864">
    <property type="entry name" value="aa-tRNA-synth_II/BPL/LPL"/>
</dbReference>
<dbReference type="PANTHER" id="PTHR12835:SF5">
    <property type="entry name" value="BIOTIN--PROTEIN LIGASE"/>
    <property type="match status" value="1"/>
</dbReference>
<dbReference type="Pfam" id="PF02237">
    <property type="entry name" value="BPL_C"/>
    <property type="match status" value="1"/>
</dbReference>
<keyword evidence="1 5" id="KW-0436">Ligase</keyword>
<dbReference type="RefSeq" id="WP_194503081.1">
    <property type="nucleotide sequence ID" value="NZ_JADIVZ010000003.1"/>
</dbReference>
<dbReference type="GO" id="GO:0005737">
    <property type="term" value="C:cytoplasm"/>
    <property type="evidence" value="ECO:0007669"/>
    <property type="project" value="TreeGrafter"/>
</dbReference>
<sequence>MASPGNARPRLDTPLDRARLEERGVRVVDQTTSTNEDVAALARRGASPGLVIVTEHQTAGRGRLARPWETPARTALTFSLLLRPAVPASAWPWLPLLTGLAVTDVLTAAGFPARLKWPNDVMIDDRKVAGILLELVDGGVGGPAAVAGIGLNVRLPADLLPTETATSLLVEAQRAGLGVPRRTDLLLDVLDALGSRLERWEAAGGAVQTLREAYLPVCVTIGRRVRVTLPVGDPLVGVAADIDESGRLVVHPDAVGPGDVEPVAVAAGDVVHVRPAPEGS</sequence>
<keyword evidence="2" id="KW-0092">Biotin</keyword>
<feature type="domain" description="BPL/LPL catalytic" evidence="4">
    <location>
        <begin position="24"/>
        <end position="201"/>
    </location>
</feature>
<dbReference type="CDD" id="cd16442">
    <property type="entry name" value="BPL"/>
    <property type="match status" value="1"/>
</dbReference>
<dbReference type="Gene3D" id="3.30.930.10">
    <property type="entry name" value="Bira Bifunctional Protein, Domain 2"/>
    <property type="match status" value="1"/>
</dbReference>
<keyword evidence="6" id="KW-1185">Reference proteome</keyword>
<dbReference type="PANTHER" id="PTHR12835">
    <property type="entry name" value="BIOTIN PROTEIN LIGASE"/>
    <property type="match status" value="1"/>
</dbReference>
<dbReference type="InterPro" id="IPR004408">
    <property type="entry name" value="Biotin_CoA_COase_ligase"/>
</dbReference>